<keyword evidence="7" id="KW-0282">Flagellum</keyword>
<comment type="subcellular location">
    <subcellularLocation>
        <location evidence="1">Bacterial flagellum</location>
    </subcellularLocation>
    <subcellularLocation>
        <location evidence="2">Secreted</location>
    </subcellularLocation>
</comment>
<dbReference type="Proteomes" id="UP000247483">
    <property type="component" value="Unassembled WGS sequence"/>
</dbReference>
<dbReference type="AlphaFoldDB" id="A0A2V4DQU8"/>
<evidence type="ECO:0000256" key="5">
    <source>
        <dbReference type="ARBA" id="ARBA00023143"/>
    </source>
</evidence>
<dbReference type="InterPro" id="IPR001029">
    <property type="entry name" value="Flagellin_N"/>
</dbReference>
<proteinExistence type="inferred from homology"/>
<sequence length="312" mass="34242">MRISTNLMFQKHLTSITNTNVKWQESGSHLSTGKKILAPSDDPIGSSQSLILKQAQSRNDQFQSARENANDSLSRQETVLQEANTVIHSIQETLVYAGDETLTDLDRLNLADKLKGLKEELFSLANAKDANGNYLFAGYKNDTPPFVISAGQVSYVGGSANINVFIDETHEVSLSFTGSQIFMTGANPNAESNIFASIDYALEALETGIDSSNPAAIAQFRDGLSKASQGIANSFENISTVRAAGGNVLTELERLTMHGKALDNEFETQISLIEDVDWYEEISKYMMLQVNLQAAQYTFKSLQNMSLFQQAN</sequence>
<protein>
    <submittedName>
        <fullName evidence="7">Flagellar hook-filament junction protein FlgL</fullName>
    </submittedName>
</protein>
<evidence type="ECO:0000259" key="6">
    <source>
        <dbReference type="Pfam" id="PF00669"/>
    </source>
</evidence>
<keyword evidence="7" id="KW-0969">Cilium</keyword>
<dbReference type="GO" id="GO:0009424">
    <property type="term" value="C:bacterial-type flagellum hook"/>
    <property type="evidence" value="ECO:0007669"/>
    <property type="project" value="InterPro"/>
</dbReference>
<dbReference type="GO" id="GO:0005576">
    <property type="term" value="C:extracellular region"/>
    <property type="evidence" value="ECO:0007669"/>
    <property type="project" value="UniProtKB-SubCell"/>
</dbReference>
<dbReference type="InterPro" id="IPR001492">
    <property type="entry name" value="Flagellin"/>
</dbReference>
<organism evidence="7 8">
    <name type="scientific">Gilliamella apicola</name>
    <dbReference type="NCBI Taxonomy" id="1196095"/>
    <lineage>
        <taxon>Bacteria</taxon>
        <taxon>Pseudomonadati</taxon>
        <taxon>Pseudomonadota</taxon>
        <taxon>Gammaproteobacteria</taxon>
        <taxon>Orbales</taxon>
        <taxon>Orbaceae</taxon>
        <taxon>Gilliamella</taxon>
    </lineage>
</organism>
<evidence type="ECO:0000313" key="7">
    <source>
        <dbReference type="EMBL" id="PXZ02593.1"/>
    </source>
</evidence>
<feature type="domain" description="Flagellin N-terminal" evidence="6">
    <location>
        <begin position="3"/>
        <end position="140"/>
    </location>
</feature>
<comment type="caution">
    <text evidence="7">The sequence shown here is derived from an EMBL/GenBank/DDBJ whole genome shotgun (WGS) entry which is preliminary data.</text>
</comment>
<accession>A0A2V4DQU8</accession>
<dbReference type="SUPFAM" id="SSF64518">
    <property type="entry name" value="Phase 1 flagellin"/>
    <property type="match status" value="1"/>
</dbReference>
<evidence type="ECO:0000256" key="4">
    <source>
        <dbReference type="ARBA" id="ARBA00022525"/>
    </source>
</evidence>
<evidence type="ECO:0000256" key="2">
    <source>
        <dbReference type="ARBA" id="ARBA00004613"/>
    </source>
</evidence>
<dbReference type="NCBIfam" id="TIGR02550">
    <property type="entry name" value="flagell_flgL"/>
    <property type="match status" value="1"/>
</dbReference>
<dbReference type="EMBL" id="QGLP01000010">
    <property type="protein sequence ID" value="PXZ02593.1"/>
    <property type="molecule type" value="Genomic_DNA"/>
</dbReference>
<name>A0A2V4DQU8_9GAMM</name>
<keyword evidence="7" id="KW-0966">Cell projection</keyword>
<reference evidence="7 8" key="1">
    <citation type="submission" date="2018-05" db="EMBL/GenBank/DDBJ databases">
        <title>Reference genomes for bee gut microbiota database.</title>
        <authorList>
            <person name="Ellegaard K.M."/>
        </authorList>
    </citation>
    <scope>NUCLEOTIDE SEQUENCE [LARGE SCALE GENOMIC DNA]</scope>
    <source>
        <strain evidence="7 8">ESL0177</strain>
    </source>
</reference>
<gene>
    <name evidence="7" type="primary">flgL</name>
    <name evidence="7" type="ORF">DKK79_14075</name>
</gene>
<dbReference type="GO" id="GO:0071973">
    <property type="term" value="P:bacterial-type flagellum-dependent cell motility"/>
    <property type="evidence" value="ECO:0007669"/>
    <property type="project" value="InterPro"/>
</dbReference>
<keyword evidence="5" id="KW-0975">Bacterial flagellum</keyword>
<dbReference type="Pfam" id="PF00669">
    <property type="entry name" value="Flagellin_N"/>
    <property type="match status" value="1"/>
</dbReference>
<dbReference type="GO" id="GO:0005198">
    <property type="term" value="F:structural molecule activity"/>
    <property type="evidence" value="ECO:0007669"/>
    <property type="project" value="InterPro"/>
</dbReference>
<dbReference type="InterPro" id="IPR013384">
    <property type="entry name" value="Flagell_FlgL"/>
</dbReference>
<dbReference type="PANTHER" id="PTHR42792">
    <property type="entry name" value="FLAGELLIN"/>
    <property type="match status" value="1"/>
</dbReference>
<evidence type="ECO:0000256" key="3">
    <source>
        <dbReference type="ARBA" id="ARBA00005709"/>
    </source>
</evidence>
<comment type="similarity">
    <text evidence="3">Belongs to the bacterial flagellin family.</text>
</comment>
<dbReference type="PANTHER" id="PTHR42792:SF1">
    <property type="entry name" value="FLAGELLAR HOOK-ASSOCIATED PROTEIN 3"/>
    <property type="match status" value="1"/>
</dbReference>
<evidence type="ECO:0000313" key="8">
    <source>
        <dbReference type="Proteomes" id="UP000247483"/>
    </source>
</evidence>
<keyword evidence="4" id="KW-0964">Secreted</keyword>
<dbReference type="RefSeq" id="WP_110424600.1">
    <property type="nucleotide sequence ID" value="NZ_QGLP01000010.1"/>
</dbReference>
<dbReference type="Gene3D" id="1.20.1330.10">
    <property type="entry name" value="f41 fragment of flagellin, N-terminal domain"/>
    <property type="match status" value="1"/>
</dbReference>
<evidence type="ECO:0000256" key="1">
    <source>
        <dbReference type="ARBA" id="ARBA00004365"/>
    </source>
</evidence>